<dbReference type="Pfam" id="PF00106">
    <property type="entry name" value="adh_short"/>
    <property type="match status" value="1"/>
</dbReference>
<dbReference type="InterPro" id="IPR036291">
    <property type="entry name" value="NAD(P)-bd_dom_sf"/>
</dbReference>
<accession>A0AAE8N9I7</accession>
<comment type="caution">
    <text evidence="3">The sequence shown here is derived from an EMBL/GenBank/DDBJ whole genome shotgun (WGS) entry which is preliminary data.</text>
</comment>
<dbReference type="GO" id="GO:0016491">
    <property type="term" value="F:oxidoreductase activity"/>
    <property type="evidence" value="ECO:0007669"/>
    <property type="project" value="UniProtKB-KW"/>
</dbReference>
<keyword evidence="4" id="KW-1185">Reference proteome</keyword>
<protein>
    <submittedName>
        <fullName evidence="3">Uncharacterized protein</fullName>
    </submittedName>
</protein>
<dbReference type="InterPro" id="IPR002347">
    <property type="entry name" value="SDR_fam"/>
</dbReference>
<dbReference type="Proteomes" id="UP001187682">
    <property type="component" value="Unassembled WGS sequence"/>
</dbReference>
<dbReference type="Gene3D" id="3.40.50.720">
    <property type="entry name" value="NAD(P)-binding Rossmann-like Domain"/>
    <property type="match status" value="1"/>
</dbReference>
<dbReference type="PANTHER" id="PTHR43180:SF33">
    <property type="entry name" value="15-HYDROXYPROSTAGLANDIN DEHYDROGENASE [NAD(+)]-LIKE"/>
    <property type="match status" value="1"/>
</dbReference>
<sequence>MSNYLLQDDELEKLRGKVILITGGSTGIGRATVCLAHSHGAKVAFCDVNVDVGKAVEQELKSNIFFQKCDISNWAEVLSFFQATYDKFGPIDAVIANAGINKVESLDDSTDGVTVATSDLKAPDISVLNVNLVGTCAMVYW</sequence>
<keyword evidence="2" id="KW-0560">Oxidoreductase</keyword>
<evidence type="ECO:0000313" key="4">
    <source>
        <dbReference type="Proteomes" id="UP001187682"/>
    </source>
</evidence>
<dbReference type="SUPFAM" id="SSF51735">
    <property type="entry name" value="NAD(P)-binding Rossmann-fold domains"/>
    <property type="match status" value="1"/>
</dbReference>
<reference evidence="3" key="1">
    <citation type="submission" date="2018-03" db="EMBL/GenBank/DDBJ databases">
        <authorList>
            <person name="Guldener U."/>
        </authorList>
    </citation>
    <scope>NUCLEOTIDE SEQUENCE</scope>
</reference>
<comment type="similarity">
    <text evidence="1">Belongs to the short-chain dehydrogenases/reductases (SDR) family.</text>
</comment>
<dbReference type="EMBL" id="ONZQ02000027">
    <property type="protein sequence ID" value="SPO07780.1"/>
    <property type="molecule type" value="Genomic_DNA"/>
</dbReference>
<proteinExistence type="inferred from homology"/>
<name>A0AAE8N9I7_9PEZI</name>
<evidence type="ECO:0000313" key="3">
    <source>
        <dbReference type="EMBL" id="SPO07780.1"/>
    </source>
</evidence>
<evidence type="ECO:0000256" key="1">
    <source>
        <dbReference type="ARBA" id="ARBA00006484"/>
    </source>
</evidence>
<evidence type="ECO:0000256" key="2">
    <source>
        <dbReference type="ARBA" id="ARBA00023002"/>
    </source>
</evidence>
<dbReference type="PRINTS" id="PR00081">
    <property type="entry name" value="GDHRDH"/>
</dbReference>
<gene>
    <name evidence="3" type="ORF">DNG_10475</name>
</gene>
<dbReference type="AlphaFoldDB" id="A0AAE8N9I7"/>
<dbReference type="PANTHER" id="PTHR43180">
    <property type="entry name" value="3-OXOACYL-(ACYL-CARRIER-PROTEIN) REDUCTASE (AFU_ORTHOLOGUE AFUA_6G11210)"/>
    <property type="match status" value="1"/>
</dbReference>
<organism evidence="3 4">
    <name type="scientific">Cephalotrichum gorgonifer</name>
    <dbReference type="NCBI Taxonomy" id="2041049"/>
    <lineage>
        <taxon>Eukaryota</taxon>
        <taxon>Fungi</taxon>
        <taxon>Dikarya</taxon>
        <taxon>Ascomycota</taxon>
        <taxon>Pezizomycotina</taxon>
        <taxon>Sordariomycetes</taxon>
        <taxon>Hypocreomycetidae</taxon>
        <taxon>Microascales</taxon>
        <taxon>Microascaceae</taxon>
        <taxon>Cephalotrichum</taxon>
    </lineage>
</organism>